<gene>
    <name evidence="7" type="ORF">FSP39_015989</name>
</gene>
<dbReference type="PANTHER" id="PTHR20855">
    <property type="entry name" value="ADIPOR/PROGESTIN RECEPTOR-RELATED"/>
    <property type="match status" value="1"/>
</dbReference>
<keyword evidence="5 6" id="KW-0472">Membrane</keyword>
<sequence>CSQFFHYFPFHRLKNPRPKKGEAYVPTDVEHIANIITHGGCILPAIFAMLWMLYNAKTEVQFFIALLYGWALVALFSVSCTFHAICYTGKFRLTLRDFGGLEDEVLWLVWTMAIFGIFYQMVFLEKYKILEILIYLVVGVCPSVVACMMREPSGISELILGGITYVCGVVFFKSDGIIPFAHAIWHVFVFVGALFHYYAICTYLIGQEVDEITLTQ</sequence>
<dbReference type="GO" id="GO:0016020">
    <property type="term" value="C:membrane"/>
    <property type="evidence" value="ECO:0007669"/>
    <property type="project" value="UniProtKB-SubCell"/>
</dbReference>
<name>A0AA88XSK7_PINIB</name>
<feature type="transmembrane region" description="Helical" evidence="6">
    <location>
        <begin position="105"/>
        <end position="122"/>
    </location>
</feature>
<evidence type="ECO:0000313" key="8">
    <source>
        <dbReference type="Proteomes" id="UP001186944"/>
    </source>
</evidence>
<evidence type="ECO:0000313" key="7">
    <source>
        <dbReference type="EMBL" id="KAK3090948.1"/>
    </source>
</evidence>
<dbReference type="Pfam" id="PF03006">
    <property type="entry name" value="HlyIII"/>
    <property type="match status" value="1"/>
</dbReference>
<feature type="transmembrane region" description="Helical" evidence="6">
    <location>
        <begin position="35"/>
        <end position="54"/>
    </location>
</feature>
<evidence type="ECO:0000256" key="6">
    <source>
        <dbReference type="SAM" id="Phobius"/>
    </source>
</evidence>
<dbReference type="Proteomes" id="UP001186944">
    <property type="component" value="Unassembled WGS sequence"/>
</dbReference>
<dbReference type="InterPro" id="IPR004254">
    <property type="entry name" value="AdipoR/HlyIII-related"/>
</dbReference>
<evidence type="ECO:0000256" key="4">
    <source>
        <dbReference type="ARBA" id="ARBA00022989"/>
    </source>
</evidence>
<evidence type="ECO:0000256" key="3">
    <source>
        <dbReference type="ARBA" id="ARBA00022692"/>
    </source>
</evidence>
<dbReference type="AlphaFoldDB" id="A0AA88XSK7"/>
<feature type="transmembrane region" description="Helical" evidence="6">
    <location>
        <begin position="184"/>
        <end position="206"/>
    </location>
</feature>
<organism evidence="7 8">
    <name type="scientific">Pinctada imbricata</name>
    <name type="common">Atlantic pearl-oyster</name>
    <name type="synonym">Pinctada martensii</name>
    <dbReference type="NCBI Taxonomy" id="66713"/>
    <lineage>
        <taxon>Eukaryota</taxon>
        <taxon>Metazoa</taxon>
        <taxon>Spiralia</taxon>
        <taxon>Lophotrochozoa</taxon>
        <taxon>Mollusca</taxon>
        <taxon>Bivalvia</taxon>
        <taxon>Autobranchia</taxon>
        <taxon>Pteriomorphia</taxon>
        <taxon>Pterioida</taxon>
        <taxon>Pterioidea</taxon>
        <taxon>Pteriidae</taxon>
        <taxon>Pinctada</taxon>
    </lineage>
</organism>
<feature type="transmembrane region" description="Helical" evidence="6">
    <location>
        <begin position="129"/>
        <end position="149"/>
    </location>
</feature>
<keyword evidence="4 6" id="KW-1133">Transmembrane helix</keyword>
<protein>
    <submittedName>
        <fullName evidence="7">Uncharacterized protein</fullName>
    </submittedName>
</protein>
<evidence type="ECO:0000256" key="2">
    <source>
        <dbReference type="ARBA" id="ARBA00007018"/>
    </source>
</evidence>
<keyword evidence="8" id="KW-1185">Reference proteome</keyword>
<proteinExistence type="inferred from homology"/>
<comment type="caution">
    <text evidence="7">The sequence shown here is derived from an EMBL/GenBank/DDBJ whole genome shotgun (WGS) entry which is preliminary data.</text>
</comment>
<evidence type="ECO:0000256" key="1">
    <source>
        <dbReference type="ARBA" id="ARBA00004141"/>
    </source>
</evidence>
<accession>A0AA88XSK7</accession>
<feature type="non-terminal residue" evidence="7">
    <location>
        <position position="1"/>
    </location>
</feature>
<feature type="transmembrane region" description="Helical" evidence="6">
    <location>
        <begin position="66"/>
        <end position="85"/>
    </location>
</feature>
<evidence type="ECO:0000256" key="5">
    <source>
        <dbReference type="ARBA" id="ARBA00023136"/>
    </source>
</evidence>
<comment type="subcellular location">
    <subcellularLocation>
        <location evidence="1">Membrane</location>
        <topology evidence="1">Multi-pass membrane protein</topology>
    </subcellularLocation>
</comment>
<reference evidence="7" key="1">
    <citation type="submission" date="2019-08" db="EMBL/GenBank/DDBJ databases">
        <title>The improved chromosome-level genome for the pearl oyster Pinctada fucata martensii using PacBio sequencing and Hi-C.</title>
        <authorList>
            <person name="Zheng Z."/>
        </authorList>
    </citation>
    <scope>NUCLEOTIDE SEQUENCE</scope>
    <source>
        <strain evidence="7">ZZ-2019</strain>
        <tissue evidence="7">Adductor muscle</tissue>
    </source>
</reference>
<comment type="similarity">
    <text evidence="2">Belongs to the ADIPOR family.</text>
</comment>
<dbReference type="EMBL" id="VSWD01000010">
    <property type="protein sequence ID" value="KAK3090948.1"/>
    <property type="molecule type" value="Genomic_DNA"/>
</dbReference>
<keyword evidence="3 6" id="KW-0812">Transmembrane</keyword>
<feature type="transmembrane region" description="Helical" evidence="6">
    <location>
        <begin position="155"/>
        <end position="172"/>
    </location>
</feature>
<dbReference type="PANTHER" id="PTHR20855:SF3">
    <property type="entry name" value="LD03007P"/>
    <property type="match status" value="1"/>
</dbReference>